<keyword evidence="14" id="KW-0175">Coiled coil</keyword>
<dbReference type="SUPFAM" id="SSF55874">
    <property type="entry name" value="ATPase domain of HSP90 chaperone/DNA topoisomerase II/histidine kinase"/>
    <property type="match status" value="1"/>
</dbReference>
<evidence type="ECO:0000256" key="6">
    <source>
        <dbReference type="ARBA" id="ARBA00022679"/>
    </source>
</evidence>
<dbReference type="InterPro" id="IPR036097">
    <property type="entry name" value="HisK_dim/P_sf"/>
</dbReference>
<keyword evidence="12" id="KW-0902">Two-component regulatory system</keyword>
<evidence type="ECO:0000256" key="12">
    <source>
        <dbReference type="ARBA" id="ARBA00023012"/>
    </source>
</evidence>
<comment type="caution">
    <text evidence="18">The sequence shown here is derived from an EMBL/GenBank/DDBJ whole genome shotgun (WGS) entry which is preliminary data.</text>
</comment>
<dbReference type="CDD" id="cd00082">
    <property type="entry name" value="HisKA"/>
    <property type="match status" value="1"/>
</dbReference>
<dbReference type="SMART" id="SM00387">
    <property type="entry name" value="HATPase_c"/>
    <property type="match status" value="1"/>
</dbReference>
<keyword evidence="11 15" id="KW-1133">Transmembrane helix</keyword>
<dbReference type="PROSITE" id="PS50109">
    <property type="entry name" value="HIS_KIN"/>
    <property type="match status" value="1"/>
</dbReference>
<dbReference type="InterPro" id="IPR003661">
    <property type="entry name" value="HisK_dim/P_dom"/>
</dbReference>
<feature type="transmembrane region" description="Helical" evidence="15">
    <location>
        <begin position="312"/>
        <end position="334"/>
    </location>
</feature>
<keyword evidence="10" id="KW-0067">ATP-binding</keyword>
<dbReference type="GO" id="GO:0005886">
    <property type="term" value="C:plasma membrane"/>
    <property type="evidence" value="ECO:0007669"/>
    <property type="project" value="UniProtKB-SubCell"/>
</dbReference>
<dbReference type="Gene3D" id="3.30.565.10">
    <property type="entry name" value="Histidine kinase-like ATPase, C-terminal domain"/>
    <property type="match status" value="1"/>
</dbReference>
<dbReference type="RefSeq" id="WP_151572458.1">
    <property type="nucleotide sequence ID" value="NZ_WBOT01000001.1"/>
</dbReference>
<organism evidence="18 19">
    <name type="scientific">Bacillus mesophilum</name>
    <dbReference type="NCBI Taxonomy" id="1071718"/>
    <lineage>
        <taxon>Bacteria</taxon>
        <taxon>Bacillati</taxon>
        <taxon>Bacillota</taxon>
        <taxon>Bacilli</taxon>
        <taxon>Bacillales</taxon>
        <taxon>Bacillaceae</taxon>
        <taxon>Bacillus</taxon>
    </lineage>
</organism>
<keyword evidence="4" id="KW-1003">Cell membrane</keyword>
<evidence type="ECO:0000256" key="15">
    <source>
        <dbReference type="SAM" id="Phobius"/>
    </source>
</evidence>
<evidence type="ECO:0000256" key="11">
    <source>
        <dbReference type="ARBA" id="ARBA00022989"/>
    </source>
</evidence>
<keyword evidence="9" id="KW-0418">Kinase</keyword>
<evidence type="ECO:0000259" key="17">
    <source>
        <dbReference type="PROSITE" id="PS50885"/>
    </source>
</evidence>
<name>A0A7V7UXL5_9BACI</name>
<keyword evidence="19" id="KW-1185">Reference proteome</keyword>
<feature type="coiled-coil region" evidence="14">
    <location>
        <begin position="68"/>
        <end position="102"/>
    </location>
</feature>
<dbReference type="SMART" id="SM00388">
    <property type="entry name" value="HisKA"/>
    <property type="match status" value="1"/>
</dbReference>
<feature type="transmembrane region" description="Helical" evidence="15">
    <location>
        <begin position="445"/>
        <end position="464"/>
    </location>
</feature>
<evidence type="ECO:0000259" key="16">
    <source>
        <dbReference type="PROSITE" id="PS50109"/>
    </source>
</evidence>
<dbReference type="InterPro" id="IPR003594">
    <property type="entry name" value="HATPase_dom"/>
</dbReference>
<dbReference type="EC" id="2.7.13.3" evidence="3"/>
<evidence type="ECO:0000313" key="18">
    <source>
        <dbReference type="EMBL" id="KAB2335845.1"/>
    </source>
</evidence>
<keyword evidence="8" id="KW-0547">Nucleotide-binding</keyword>
<dbReference type="InterPro" id="IPR036890">
    <property type="entry name" value="HATPase_C_sf"/>
</dbReference>
<evidence type="ECO:0000256" key="14">
    <source>
        <dbReference type="SAM" id="Coils"/>
    </source>
</evidence>
<keyword evidence="5" id="KW-0597">Phosphoprotein</keyword>
<keyword evidence="6" id="KW-0808">Transferase</keyword>
<feature type="transmembrane region" description="Helical" evidence="15">
    <location>
        <begin position="354"/>
        <end position="376"/>
    </location>
</feature>
<dbReference type="FunFam" id="1.10.287.130:FF:000008">
    <property type="entry name" value="Two-component sensor histidine kinase"/>
    <property type="match status" value="1"/>
</dbReference>
<dbReference type="EMBL" id="WBOT01000001">
    <property type="protein sequence ID" value="KAB2335845.1"/>
    <property type="molecule type" value="Genomic_DNA"/>
</dbReference>
<dbReference type="PANTHER" id="PTHR45528:SF1">
    <property type="entry name" value="SENSOR HISTIDINE KINASE CPXA"/>
    <property type="match status" value="1"/>
</dbReference>
<dbReference type="PROSITE" id="PS50885">
    <property type="entry name" value="HAMP"/>
    <property type="match status" value="1"/>
</dbReference>
<dbReference type="InterPro" id="IPR004358">
    <property type="entry name" value="Sig_transdc_His_kin-like_C"/>
</dbReference>
<evidence type="ECO:0000256" key="3">
    <source>
        <dbReference type="ARBA" id="ARBA00012438"/>
    </source>
</evidence>
<evidence type="ECO:0000256" key="7">
    <source>
        <dbReference type="ARBA" id="ARBA00022692"/>
    </source>
</evidence>
<dbReference type="GO" id="GO:0005524">
    <property type="term" value="F:ATP binding"/>
    <property type="evidence" value="ECO:0007669"/>
    <property type="project" value="UniProtKB-KW"/>
</dbReference>
<evidence type="ECO:0000313" key="19">
    <source>
        <dbReference type="Proteomes" id="UP000441354"/>
    </source>
</evidence>
<evidence type="ECO:0000256" key="2">
    <source>
        <dbReference type="ARBA" id="ARBA00004651"/>
    </source>
</evidence>
<sequence>MATKWKGKFLIFICSILLAYGTSGLFTAILYSNEFFHKDNYFQTDEFQMDLGEFAALLNIYELNNITLEEAKENIMVSKEDIEEHRYRYGELQEQIDNITMQYEERIQTALNSNNQKAANAYIEERDNKIKDITQNFESDEYVIPKVKAEKEAKLEQFYQEKESFKEHFTDSAYTFTYYFENTVTGKTYTNLEAEETAETYFTNEHTYFFTDYTIGDVMSDYYMLPLGELPRELEQVDYSEFNGKIALARSLPDQNQYIYEMHKFEDLQVLFILLAVTSLILLILSIVIIRKSKLIIAEIHQIKQYYEKFPIDTRVILCILAFIGAFMSLDFIHHSTRYLFDDSYFLNELMVSFLGYYICFSLAIIQSVFLFGVLTNPAVIADDWKNGISYRLLSVCRRWFKNLRGNIKGAFLEQPLGTQVILLLGSIFFTGLCAFTMMIHPLFIIIYLLLLGIVCIPAVILFVRNVGTLQQLAKKTNELAQGKLGEDLHIPEQTDLANMAKDLNALRQIVKASQKEQAKSERLKTELITNVSHDLRTPLTSIINYTELLKSQHLSDQERASYLDIIDQKSKRLKGLIEDLFEVSKMASGNVELSKEKGDLVQLLHQAIAEYDTDIQISNLQFRLSIAESPVFALVDGQKVWRVFDNLISNILKYSLEHSRVYISLLEENDQAQITFKNISKYELNDESEELFERFKRGDTSRHTEGSGLGLAIAKSIIDLHDGELVIDTDGDLFKVSIVLQKVNI</sequence>
<feature type="domain" description="Histidine kinase" evidence="16">
    <location>
        <begin position="531"/>
        <end position="745"/>
    </location>
</feature>
<evidence type="ECO:0000256" key="1">
    <source>
        <dbReference type="ARBA" id="ARBA00000085"/>
    </source>
</evidence>
<dbReference type="AlphaFoldDB" id="A0A7V7UXL5"/>
<feature type="transmembrane region" description="Helical" evidence="15">
    <location>
        <begin position="270"/>
        <end position="291"/>
    </location>
</feature>
<dbReference type="InterPro" id="IPR005467">
    <property type="entry name" value="His_kinase_dom"/>
</dbReference>
<dbReference type="PANTHER" id="PTHR45528">
    <property type="entry name" value="SENSOR HISTIDINE KINASE CPXA"/>
    <property type="match status" value="1"/>
</dbReference>
<dbReference type="InterPro" id="IPR050398">
    <property type="entry name" value="HssS/ArlS-like"/>
</dbReference>
<evidence type="ECO:0000256" key="8">
    <source>
        <dbReference type="ARBA" id="ARBA00022741"/>
    </source>
</evidence>
<dbReference type="SUPFAM" id="SSF47384">
    <property type="entry name" value="Homodimeric domain of signal transducing histidine kinase"/>
    <property type="match status" value="1"/>
</dbReference>
<dbReference type="Pfam" id="PF02518">
    <property type="entry name" value="HATPase_c"/>
    <property type="match status" value="1"/>
</dbReference>
<feature type="domain" description="HAMP" evidence="17">
    <location>
        <begin position="470"/>
        <end position="516"/>
    </location>
</feature>
<evidence type="ECO:0000256" key="9">
    <source>
        <dbReference type="ARBA" id="ARBA00022777"/>
    </source>
</evidence>
<dbReference type="Gene3D" id="1.10.287.130">
    <property type="match status" value="1"/>
</dbReference>
<dbReference type="PRINTS" id="PR00344">
    <property type="entry name" value="BCTRLSENSOR"/>
</dbReference>
<gene>
    <name evidence="18" type="ORF">F7732_04605</name>
</gene>
<evidence type="ECO:0000256" key="13">
    <source>
        <dbReference type="ARBA" id="ARBA00023136"/>
    </source>
</evidence>
<dbReference type="OrthoDB" id="9792991at2"/>
<accession>A0A7V7UXL5</accession>
<proteinExistence type="predicted"/>
<dbReference type="Pfam" id="PF00512">
    <property type="entry name" value="HisKA"/>
    <property type="match status" value="1"/>
</dbReference>
<dbReference type="Proteomes" id="UP000441354">
    <property type="component" value="Unassembled WGS sequence"/>
</dbReference>
<keyword evidence="7 15" id="KW-0812">Transmembrane</keyword>
<evidence type="ECO:0000256" key="10">
    <source>
        <dbReference type="ARBA" id="ARBA00022840"/>
    </source>
</evidence>
<protein>
    <recommendedName>
        <fullName evidence="3">histidine kinase</fullName>
        <ecNumber evidence="3">2.7.13.3</ecNumber>
    </recommendedName>
</protein>
<evidence type="ECO:0000256" key="5">
    <source>
        <dbReference type="ARBA" id="ARBA00022553"/>
    </source>
</evidence>
<dbReference type="InterPro" id="IPR003660">
    <property type="entry name" value="HAMP_dom"/>
</dbReference>
<feature type="transmembrane region" description="Helical" evidence="15">
    <location>
        <begin position="421"/>
        <end position="439"/>
    </location>
</feature>
<comment type="catalytic activity">
    <reaction evidence="1">
        <text>ATP + protein L-histidine = ADP + protein N-phospho-L-histidine.</text>
        <dbReference type="EC" id="2.7.13.3"/>
    </reaction>
</comment>
<evidence type="ECO:0000256" key="4">
    <source>
        <dbReference type="ARBA" id="ARBA00022475"/>
    </source>
</evidence>
<comment type="subcellular location">
    <subcellularLocation>
        <location evidence="2">Cell membrane</location>
        <topology evidence="2">Multi-pass membrane protein</topology>
    </subcellularLocation>
</comment>
<keyword evidence="13 15" id="KW-0472">Membrane</keyword>
<reference evidence="18 19" key="1">
    <citation type="journal article" date="2014" name="Arch. Microbiol.">
        <title>Bacillus mesophilum sp. nov., strain IITR-54T, a novel 4-chlorobiphenyl dechlorinating bacterium.</title>
        <authorList>
            <person name="Manickam N."/>
            <person name="Singh N.K."/>
            <person name="Bajaj A."/>
            <person name="Kumar R.M."/>
            <person name="Kaur G."/>
            <person name="Kaur N."/>
            <person name="Bala M."/>
            <person name="Kumar A."/>
            <person name="Mayilraj S."/>
        </authorList>
    </citation>
    <scope>NUCLEOTIDE SEQUENCE [LARGE SCALE GENOMIC DNA]</scope>
    <source>
        <strain evidence="18 19">IITR-54</strain>
    </source>
</reference>
<dbReference type="GO" id="GO:0000155">
    <property type="term" value="F:phosphorelay sensor kinase activity"/>
    <property type="evidence" value="ECO:0007669"/>
    <property type="project" value="InterPro"/>
</dbReference>